<evidence type="ECO:0000313" key="3">
    <source>
        <dbReference type="Proteomes" id="UP000002026"/>
    </source>
</evidence>
<dbReference type="HOGENOM" id="CLU_1081409_0_0_11"/>
<evidence type="ECO:0000313" key="2">
    <source>
        <dbReference type="EMBL" id="ACV21317.1"/>
    </source>
</evidence>
<feature type="coiled-coil region" evidence="1">
    <location>
        <begin position="109"/>
        <end position="136"/>
    </location>
</feature>
<sequence>MALLKTDEEGAMAGAKGKVVKIAAAGAIKYGPKAVGVVKKAAKNPQVRALAGKVAKEVAENPRLRKQAIQGAGKVARGAAVAAKGAGVIAVGKAGIAAARAKDKGAKVGDAAKQRMADAKEKRQEKKAEAAKAEQAMAVIGAAIKMTAAEFDEAYASLGPSVNPLETPGCYAVFLLSNPFKPGKGGFRYDEVYVGASDNMAEAVRRHFEGKGNVDLYADHRHKRDLQYLAFLPGCSDKRGDLMGLLGSDDSYNAYDW</sequence>
<protein>
    <submittedName>
        <fullName evidence="2">Uncharacterized protein</fullName>
    </submittedName>
</protein>
<evidence type="ECO:0000256" key="1">
    <source>
        <dbReference type="SAM" id="Coils"/>
    </source>
</evidence>
<dbReference type="Proteomes" id="UP000002026">
    <property type="component" value="Chromosome"/>
</dbReference>
<reference evidence="2 3" key="1">
    <citation type="journal article" date="2009" name="Stand. Genomic Sci.">
        <title>Complete genome sequence of Slackia heliotrinireducens type strain (RHS 1).</title>
        <authorList>
            <person name="Pukall R."/>
            <person name="Lapidus A."/>
            <person name="Nolan M."/>
            <person name="Copeland A."/>
            <person name="Glavina Del Rio T."/>
            <person name="Lucas S."/>
            <person name="Chen F."/>
            <person name="Tice H."/>
            <person name="Cheng J.F."/>
            <person name="Chertkov O."/>
            <person name="Bruce D."/>
            <person name="Goodwin L."/>
            <person name="Kuske C."/>
            <person name="Brettin T."/>
            <person name="Detter J.C."/>
            <person name="Han C."/>
            <person name="Pitluck S."/>
            <person name="Pati A."/>
            <person name="Mavrommatis K."/>
            <person name="Ivanova N."/>
            <person name="Ovchinnikova G."/>
            <person name="Chen A."/>
            <person name="Palaniappan K."/>
            <person name="Schneider S."/>
            <person name="Rohde M."/>
            <person name="Chain P."/>
            <person name="D'haeseleer P."/>
            <person name="Goker M."/>
            <person name="Bristow J."/>
            <person name="Eisen J.A."/>
            <person name="Markowitz V."/>
            <person name="Kyrpides N.C."/>
            <person name="Klenk H.P."/>
            <person name="Hugenholtz P."/>
        </authorList>
    </citation>
    <scope>NUCLEOTIDE SEQUENCE [LARGE SCALE GENOMIC DNA]</scope>
    <source>
        <strain evidence="3">ATCC 29202 / DSM 20476 / NCTC 11029 / RHS 1</strain>
    </source>
</reference>
<dbReference type="AlphaFoldDB" id="C7N1M5"/>
<organism evidence="2 3">
    <name type="scientific">Slackia heliotrinireducens (strain ATCC 29202 / DSM 20476 / NCTC 11029 / RHS 1)</name>
    <name type="common">Peptococcus heliotrinreducens</name>
    <dbReference type="NCBI Taxonomy" id="471855"/>
    <lineage>
        <taxon>Bacteria</taxon>
        <taxon>Bacillati</taxon>
        <taxon>Actinomycetota</taxon>
        <taxon>Coriobacteriia</taxon>
        <taxon>Eggerthellales</taxon>
        <taxon>Eggerthellaceae</taxon>
        <taxon>Slackia</taxon>
    </lineage>
</organism>
<dbReference type="KEGG" id="shi:Shel_02490"/>
<accession>C7N1M5</accession>
<dbReference type="EMBL" id="CP001684">
    <property type="protein sequence ID" value="ACV21317.1"/>
    <property type="molecule type" value="Genomic_DNA"/>
</dbReference>
<keyword evidence="3" id="KW-1185">Reference proteome</keyword>
<proteinExistence type="predicted"/>
<keyword evidence="1" id="KW-0175">Coiled coil</keyword>
<name>C7N1M5_SLAHD</name>
<gene>
    <name evidence="2" type="ordered locus">Shel_02490</name>
</gene>